<dbReference type="STRING" id="400727.A0A2T7PLY9"/>
<keyword evidence="2" id="KW-0805">Transcription regulation</keyword>
<keyword evidence="3" id="KW-0238">DNA-binding</keyword>
<feature type="coiled-coil region" evidence="6">
    <location>
        <begin position="67"/>
        <end position="97"/>
    </location>
</feature>
<evidence type="ECO:0000256" key="5">
    <source>
        <dbReference type="ARBA" id="ARBA00023242"/>
    </source>
</evidence>
<evidence type="ECO:0000256" key="3">
    <source>
        <dbReference type="ARBA" id="ARBA00023125"/>
    </source>
</evidence>
<dbReference type="AlphaFoldDB" id="A0A2T7PLY9"/>
<evidence type="ECO:0000259" key="8">
    <source>
        <dbReference type="PROSITE" id="PS50888"/>
    </source>
</evidence>
<evidence type="ECO:0000256" key="6">
    <source>
        <dbReference type="SAM" id="Coils"/>
    </source>
</evidence>
<comment type="caution">
    <text evidence="9">The sequence shown here is derived from an EMBL/GenBank/DDBJ whole genome shotgun (WGS) entry which is preliminary data.</text>
</comment>
<evidence type="ECO:0000256" key="2">
    <source>
        <dbReference type="ARBA" id="ARBA00023015"/>
    </source>
</evidence>
<gene>
    <name evidence="9" type="ORF">C0Q70_05716</name>
</gene>
<comment type="subcellular location">
    <subcellularLocation>
        <location evidence="1">Nucleus</location>
    </subcellularLocation>
</comment>
<reference evidence="9 10" key="1">
    <citation type="submission" date="2018-04" db="EMBL/GenBank/DDBJ databases">
        <title>The genome of golden apple snail Pomacea canaliculata provides insight into stress tolerance and invasive adaptation.</title>
        <authorList>
            <person name="Liu C."/>
            <person name="Liu B."/>
            <person name="Ren Y."/>
            <person name="Zhang Y."/>
            <person name="Wang H."/>
            <person name="Li S."/>
            <person name="Jiang F."/>
            <person name="Yin L."/>
            <person name="Zhang G."/>
            <person name="Qian W."/>
            <person name="Fan W."/>
        </authorList>
    </citation>
    <scope>NUCLEOTIDE SEQUENCE [LARGE SCALE GENOMIC DNA]</scope>
    <source>
        <strain evidence="9">SZHN2017</strain>
        <tissue evidence="9">Muscle</tissue>
    </source>
</reference>
<dbReference type="OrthoDB" id="10029128at2759"/>
<dbReference type="GO" id="GO:0000978">
    <property type="term" value="F:RNA polymerase II cis-regulatory region sequence-specific DNA binding"/>
    <property type="evidence" value="ECO:0007669"/>
    <property type="project" value="TreeGrafter"/>
</dbReference>
<evidence type="ECO:0000313" key="10">
    <source>
        <dbReference type="Proteomes" id="UP000245119"/>
    </source>
</evidence>
<keyword evidence="4" id="KW-0804">Transcription</keyword>
<feature type="domain" description="BHLH" evidence="8">
    <location>
        <begin position="26"/>
        <end position="77"/>
    </location>
</feature>
<feature type="compositionally biased region" description="Basic and acidic residues" evidence="7">
    <location>
        <begin position="274"/>
        <end position="290"/>
    </location>
</feature>
<name>A0A2T7PLY9_POMCA</name>
<dbReference type="Gene3D" id="4.10.280.10">
    <property type="entry name" value="Helix-loop-helix DNA-binding domain"/>
    <property type="match status" value="1"/>
</dbReference>
<dbReference type="PROSITE" id="PS50888">
    <property type="entry name" value="BHLH"/>
    <property type="match status" value="1"/>
</dbReference>
<dbReference type="Pfam" id="PF00010">
    <property type="entry name" value="HLH"/>
    <property type="match status" value="1"/>
</dbReference>
<proteinExistence type="predicted"/>
<accession>A0A2T7PLY9</accession>
<sequence length="362" mass="40960">MKVLLLSFIRSRPMSPKAQLEHDKRVRREIANSNERRRMQCINAGFQSLRALMPQLNGEKLSKAAILQHTTEYIANMEQEKNKLVAQNEQLKRMVLEMGRERDIERQNESPPPKRKKRDTESSDEGISMGGSASDSSEDLQTTEDLQREMLELRQQLNHERLLRVMLEDRTRSLEAQLYHPQHHSHVPTLVHTQMNLKVAESHVGKSTCNVQEVSAHEDRALGEPHYHHPAPPRRNLENLVEAIRQIEGDRALGDDHKFYSERHATLTSEESEKESSVSDQEESKSEGSGRDSPSPLGLCAHRVAAVAVSASASAFTTTTAETGSATTIHASYSEKYPIASHLLHRPSYSQYYRPGVIVHKS</sequence>
<evidence type="ECO:0000313" key="9">
    <source>
        <dbReference type="EMBL" id="PVD34443.1"/>
    </source>
</evidence>
<feature type="region of interest" description="Disordered" evidence="7">
    <location>
        <begin position="97"/>
        <end position="142"/>
    </location>
</feature>
<dbReference type="Proteomes" id="UP000245119">
    <property type="component" value="Linkage Group LG3"/>
</dbReference>
<feature type="region of interest" description="Disordered" evidence="7">
    <location>
        <begin position="264"/>
        <end position="297"/>
    </location>
</feature>
<keyword evidence="10" id="KW-1185">Reference proteome</keyword>
<dbReference type="CDD" id="cd11419">
    <property type="entry name" value="bHLHzip_TFAP4"/>
    <property type="match status" value="1"/>
</dbReference>
<dbReference type="EMBL" id="PZQS01000003">
    <property type="protein sequence ID" value="PVD34443.1"/>
    <property type="molecule type" value="Genomic_DNA"/>
</dbReference>
<dbReference type="InterPro" id="IPR011598">
    <property type="entry name" value="bHLH_dom"/>
</dbReference>
<dbReference type="SUPFAM" id="SSF47459">
    <property type="entry name" value="HLH, helix-loop-helix DNA-binding domain"/>
    <property type="match status" value="1"/>
</dbReference>
<feature type="compositionally biased region" description="Basic and acidic residues" evidence="7">
    <location>
        <begin position="97"/>
        <end position="108"/>
    </location>
</feature>
<dbReference type="GO" id="GO:0046983">
    <property type="term" value="F:protein dimerization activity"/>
    <property type="evidence" value="ECO:0007669"/>
    <property type="project" value="InterPro"/>
</dbReference>
<evidence type="ECO:0000256" key="4">
    <source>
        <dbReference type="ARBA" id="ARBA00023163"/>
    </source>
</evidence>
<dbReference type="SMART" id="SM00353">
    <property type="entry name" value="HLH"/>
    <property type="match status" value="1"/>
</dbReference>
<dbReference type="InterPro" id="IPR052207">
    <property type="entry name" value="Max-like/E-box_TFs"/>
</dbReference>
<organism evidence="9 10">
    <name type="scientific">Pomacea canaliculata</name>
    <name type="common">Golden apple snail</name>
    <dbReference type="NCBI Taxonomy" id="400727"/>
    <lineage>
        <taxon>Eukaryota</taxon>
        <taxon>Metazoa</taxon>
        <taxon>Spiralia</taxon>
        <taxon>Lophotrochozoa</taxon>
        <taxon>Mollusca</taxon>
        <taxon>Gastropoda</taxon>
        <taxon>Caenogastropoda</taxon>
        <taxon>Architaenioglossa</taxon>
        <taxon>Ampullarioidea</taxon>
        <taxon>Ampullariidae</taxon>
        <taxon>Pomacea</taxon>
    </lineage>
</organism>
<dbReference type="PANTHER" id="PTHR15741">
    <property type="entry name" value="BASIC HELIX-LOOP-HELIX ZIP TRANSCRIPTION FACTOR"/>
    <property type="match status" value="1"/>
</dbReference>
<dbReference type="PANTHER" id="PTHR15741:SF27">
    <property type="entry name" value="TRANSCRIPTION FACTOR AP-4"/>
    <property type="match status" value="1"/>
</dbReference>
<evidence type="ECO:0000256" key="1">
    <source>
        <dbReference type="ARBA" id="ARBA00004123"/>
    </source>
</evidence>
<dbReference type="GO" id="GO:0005634">
    <property type="term" value="C:nucleus"/>
    <property type="evidence" value="ECO:0007669"/>
    <property type="project" value="UniProtKB-SubCell"/>
</dbReference>
<dbReference type="InterPro" id="IPR036638">
    <property type="entry name" value="HLH_DNA-bd_sf"/>
</dbReference>
<protein>
    <recommendedName>
        <fullName evidence="8">BHLH domain-containing protein</fullName>
    </recommendedName>
</protein>
<evidence type="ECO:0000256" key="7">
    <source>
        <dbReference type="SAM" id="MobiDB-lite"/>
    </source>
</evidence>
<keyword evidence="6" id="KW-0175">Coiled coil</keyword>
<dbReference type="GO" id="GO:0000981">
    <property type="term" value="F:DNA-binding transcription factor activity, RNA polymerase II-specific"/>
    <property type="evidence" value="ECO:0007669"/>
    <property type="project" value="TreeGrafter"/>
</dbReference>
<keyword evidence="5" id="KW-0539">Nucleus</keyword>